<dbReference type="AlphaFoldDB" id="A6KQU3"/>
<gene>
    <name evidence="1" type="primary">LOC316124</name>
    <name evidence="1" type="ORF">rCG_45092</name>
</gene>
<protein>
    <submittedName>
        <fullName evidence="1">Similar to gonadotropin-regulated long chain acyl-CoA synthetase, isoform CRA_b</fullName>
    </submittedName>
</protein>
<reference evidence="2" key="1">
    <citation type="submission" date="2005-09" db="EMBL/GenBank/DDBJ databases">
        <authorList>
            <person name="Mural R.J."/>
            <person name="Li P.W."/>
            <person name="Adams M.D."/>
            <person name="Amanatides P.G."/>
            <person name="Baden-Tillson H."/>
            <person name="Barnstead M."/>
            <person name="Chin S.H."/>
            <person name="Dew I."/>
            <person name="Evans C.A."/>
            <person name="Ferriera S."/>
            <person name="Flanigan M."/>
            <person name="Fosler C."/>
            <person name="Glodek A."/>
            <person name="Gu Z."/>
            <person name="Holt R.A."/>
            <person name="Jennings D."/>
            <person name="Kraft C.L."/>
            <person name="Lu F."/>
            <person name="Nguyen T."/>
            <person name="Nusskern D.R."/>
            <person name="Pfannkoch C.M."/>
            <person name="Sitter C."/>
            <person name="Sutton G.G."/>
            <person name="Venter J.C."/>
            <person name="Wang Z."/>
            <person name="Woodage T."/>
            <person name="Zheng X.H."/>
            <person name="Zhong F."/>
        </authorList>
    </citation>
    <scope>NUCLEOTIDE SEQUENCE [LARGE SCALE GENOMIC DNA]</scope>
    <source>
        <strain>BN</strain>
        <strain evidence="2">Sprague-Dawley</strain>
    </source>
</reference>
<evidence type="ECO:0000313" key="1">
    <source>
        <dbReference type="EMBL" id="EDL83601.1"/>
    </source>
</evidence>
<evidence type="ECO:0000313" key="2">
    <source>
        <dbReference type="Proteomes" id="UP000234681"/>
    </source>
</evidence>
<dbReference type="EMBL" id="CH474092">
    <property type="protein sequence ID" value="EDL83601.1"/>
    <property type="molecule type" value="Genomic_DNA"/>
</dbReference>
<dbReference type="Proteomes" id="UP000234681">
    <property type="component" value="Chromosome 9"/>
</dbReference>
<name>A6KQU3_RAT</name>
<organism evidence="1 2">
    <name type="scientific">Rattus norvegicus</name>
    <name type="common">Rat</name>
    <dbReference type="NCBI Taxonomy" id="10116"/>
    <lineage>
        <taxon>Eukaryota</taxon>
        <taxon>Metazoa</taxon>
        <taxon>Chordata</taxon>
        <taxon>Craniata</taxon>
        <taxon>Vertebrata</taxon>
        <taxon>Euteleostomi</taxon>
        <taxon>Mammalia</taxon>
        <taxon>Eutheria</taxon>
        <taxon>Euarchontoglires</taxon>
        <taxon>Glires</taxon>
        <taxon>Rodentia</taxon>
        <taxon>Myomorpha</taxon>
        <taxon>Muroidea</taxon>
        <taxon>Muridae</taxon>
        <taxon>Murinae</taxon>
        <taxon>Rattus</taxon>
    </lineage>
</organism>
<sequence length="127" mass="14508">MTDPREQGYHRSIAPLLKTKTILRNKIHSTISKKAQAGNLEAMSSGLNYWTSKREGQVQLRMGKNPLENEPPVTVPDLIMSAATKYSHYLAIGSKYKKSWQVLTYIEYYEACRRAAKAFLKVRLTCK</sequence>
<proteinExistence type="predicted"/>
<accession>A6KQU3</accession>